<dbReference type="PANTHER" id="PTHR34388:SF1">
    <property type="entry name" value="DNA POLYMERASE III SUBUNIT DELTA"/>
    <property type="match status" value="1"/>
</dbReference>
<dbReference type="RefSeq" id="WP_013712783.1">
    <property type="nucleotide sequence ID" value="NC_015408.1"/>
</dbReference>
<keyword evidence="4" id="KW-0235">DNA replication</keyword>
<dbReference type="InterPro" id="IPR008921">
    <property type="entry name" value="DNA_pol3_clamp-load_cplx_C"/>
</dbReference>
<evidence type="ECO:0000256" key="4">
    <source>
        <dbReference type="ARBA" id="ARBA00022705"/>
    </source>
</evidence>
<dbReference type="EMBL" id="CP002608">
    <property type="protein sequence ID" value="AEB41705.1"/>
    <property type="molecule type" value="Genomic_DNA"/>
</dbReference>
<comment type="similarity">
    <text evidence="6">Belongs to the DNA polymerase HolA subunit family.</text>
</comment>
<dbReference type="GO" id="GO:0003887">
    <property type="term" value="F:DNA-directed DNA polymerase activity"/>
    <property type="evidence" value="ECO:0007669"/>
    <property type="project" value="UniProtKB-KW"/>
</dbReference>
<accession>A0AA34RDH1</accession>
<proteinExistence type="inferred from homology"/>
<keyword evidence="3" id="KW-0548">Nucleotidyltransferase</keyword>
<evidence type="ECO:0000256" key="2">
    <source>
        <dbReference type="ARBA" id="ARBA00022679"/>
    </source>
</evidence>
<dbReference type="KEGG" id="cpm:G5S_0756"/>
<evidence type="ECO:0000256" key="7">
    <source>
        <dbReference type="ARBA" id="ARBA00049244"/>
    </source>
</evidence>
<dbReference type="EC" id="2.7.7.7" evidence="1"/>
<evidence type="ECO:0000313" key="9">
    <source>
        <dbReference type="Proteomes" id="UP000008305"/>
    </source>
</evidence>
<evidence type="ECO:0000313" key="8">
    <source>
        <dbReference type="EMBL" id="AEB41705.1"/>
    </source>
</evidence>
<evidence type="ECO:0000256" key="5">
    <source>
        <dbReference type="ARBA" id="ARBA00022932"/>
    </source>
</evidence>
<protein>
    <recommendedName>
        <fullName evidence="1">DNA-directed DNA polymerase</fullName>
        <ecNumber evidence="1">2.7.7.7</ecNumber>
    </recommendedName>
</protein>
<evidence type="ECO:0000256" key="3">
    <source>
        <dbReference type="ARBA" id="ARBA00022695"/>
    </source>
</evidence>
<dbReference type="InterPro" id="IPR005790">
    <property type="entry name" value="DNA_polIII_delta"/>
</dbReference>
<organism evidence="8 9">
    <name type="scientific">Chlamydia pecorum (strain ATCC VR-628 / DSM 29919 / E58)</name>
    <name type="common">Chlamydophila pecorum</name>
    <dbReference type="NCBI Taxonomy" id="331635"/>
    <lineage>
        <taxon>Bacteria</taxon>
        <taxon>Pseudomonadati</taxon>
        <taxon>Chlamydiota</taxon>
        <taxon>Chlamydiia</taxon>
        <taxon>Chlamydiales</taxon>
        <taxon>Chlamydiaceae</taxon>
        <taxon>Chlamydia/Chlamydophila group</taxon>
        <taxon>Chlamydia</taxon>
    </lineage>
</organism>
<evidence type="ECO:0000256" key="1">
    <source>
        <dbReference type="ARBA" id="ARBA00012417"/>
    </source>
</evidence>
<comment type="catalytic activity">
    <reaction evidence="7">
        <text>DNA(n) + a 2'-deoxyribonucleoside 5'-triphosphate = DNA(n+1) + diphosphate</text>
        <dbReference type="Rhea" id="RHEA:22508"/>
        <dbReference type="Rhea" id="RHEA-COMP:17339"/>
        <dbReference type="Rhea" id="RHEA-COMP:17340"/>
        <dbReference type="ChEBI" id="CHEBI:33019"/>
        <dbReference type="ChEBI" id="CHEBI:61560"/>
        <dbReference type="ChEBI" id="CHEBI:173112"/>
        <dbReference type="EC" id="2.7.7.7"/>
    </reaction>
</comment>
<name>A0AA34RDH1_CHLPE</name>
<reference evidence="8 9" key="1">
    <citation type="journal article" date="2011" name="J. Bacteriol.">
        <title>Genome sequence of the obligate intracellular animal pathogen Chlamydia pecorum E58.</title>
        <authorList>
            <person name="Mojica S."/>
            <person name="Huot Creasy H."/>
            <person name="Daugherty S."/>
            <person name="Read T.D."/>
            <person name="Kim T."/>
            <person name="Kaltenboeck B."/>
            <person name="Bavoil P."/>
            <person name="Myers G.S."/>
        </authorList>
    </citation>
    <scope>NUCLEOTIDE SEQUENCE [LARGE SCALE GENOMIC DNA]</scope>
    <source>
        <strain evidence="8 9">E58</strain>
    </source>
</reference>
<sequence>MSAYLTDFDAFSQRYRESLPAIAVVGTASGEDREMFIELLVSGEYHDVDAQTLSVGALSQKTENYGLFATLETLGIFPAEKLTVATKEFLIGYSRAPLPHLKFLLITTKQAYFQELLKALPSALAVGLFGERAVEREQRLGALLSLRAERFGISCAPSLTRAFIKKLVDTSFCEICNEFDKLICHIGKKTSLEFSDIEGFIEKKERVSLWRLRDSLLQRHTETCLQQLHALLQEHGEDPLGIIAFLRTQCLYGLRGLEEKPEEGKFRLFVSYGKERLYQVLSSLFYTESLIKNNLQDPIIAIETMIFRVTKL</sequence>
<keyword evidence="9" id="KW-1185">Reference proteome</keyword>
<keyword evidence="2" id="KW-0808">Transferase</keyword>
<keyword evidence="5" id="KW-0239">DNA-directed DNA polymerase</keyword>
<dbReference type="AlphaFoldDB" id="A0AA34RDH1"/>
<dbReference type="SUPFAM" id="SSF48019">
    <property type="entry name" value="post-AAA+ oligomerization domain-like"/>
    <property type="match status" value="1"/>
</dbReference>
<dbReference type="GO" id="GO:0006261">
    <property type="term" value="P:DNA-templated DNA replication"/>
    <property type="evidence" value="ECO:0007669"/>
    <property type="project" value="TreeGrafter"/>
</dbReference>
<dbReference type="GO" id="GO:0003677">
    <property type="term" value="F:DNA binding"/>
    <property type="evidence" value="ECO:0007669"/>
    <property type="project" value="InterPro"/>
</dbReference>
<dbReference type="Proteomes" id="UP000008305">
    <property type="component" value="Chromosome"/>
</dbReference>
<dbReference type="GO" id="GO:0009360">
    <property type="term" value="C:DNA polymerase III complex"/>
    <property type="evidence" value="ECO:0007669"/>
    <property type="project" value="TreeGrafter"/>
</dbReference>
<evidence type="ECO:0000256" key="6">
    <source>
        <dbReference type="ARBA" id="ARBA00034754"/>
    </source>
</evidence>
<dbReference type="PANTHER" id="PTHR34388">
    <property type="entry name" value="DNA POLYMERASE III SUBUNIT DELTA"/>
    <property type="match status" value="1"/>
</dbReference>
<gene>
    <name evidence="8" type="ordered locus">G5S_0756</name>
</gene>